<dbReference type="GO" id="GO:0033179">
    <property type="term" value="C:proton-transporting V-type ATPase, V0 domain"/>
    <property type="evidence" value="ECO:0007669"/>
    <property type="project" value="InterPro"/>
</dbReference>
<evidence type="ECO:0000256" key="5">
    <source>
        <dbReference type="ARBA" id="ARBA00022989"/>
    </source>
</evidence>
<feature type="transmembrane region" description="Helical" evidence="8">
    <location>
        <begin position="503"/>
        <end position="522"/>
    </location>
</feature>
<evidence type="ECO:0000256" key="6">
    <source>
        <dbReference type="ARBA" id="ARBA00023065"/>
    </source>
</evidence>
<feature type="transmembrane region" description="Helical" evidence="8">
    <location>
        <begin position="470"/>
        <end position="491"/>
    </location>
</feature>
<dbReference type="GO" id="GO:0046961">
    <property type="term" value="F:proton-transporting ATPase activity, rotational mechanism"/>
    <property type="evidence" value="ECO:0007669"/>
    <property type="project" value="InterPro"/>
</dbReference>
<proteinExistence type="inferred from homology"/>
<feature type="transmembrane region" description="Helical" evidence="8">
    <location>
        <begin position="602"/>
        <end position="620"/>
    </location>
</feature>
<gene>
    <name evidence="9" type="ORF">HMPREF9195_00226</name>
</gene>
<feature type="transmembrane region" description="Helical" evidence="8">
    <location>
        <begin position="528"/>
        <end position="549"/>
    </location>
</feature>
<evidence type="ECO:0000313" key="9">
    <source>
        <dbReference type="EMBL" id="EPF29525.1"/>
    </source>
</evidence>
<dbReference type="AlphaFoldDB" id="A0AA87TFG3"/>
<name>A0AA87TFG3_TREMD</name>
<keyword evidence="5 8" id="KW-1133">Transmembrane helix</keyword>
<dbReference type="GO" id="GO:0016471">
    <property type="term" value="C:vacuolar proton-transporting V-type ATPase complex"/>
    <property type="evidence" value="ECO:0007669"/>
    <property type="project" value="TreeGrafter"/>
</dbReference>
<evidence type="ECO:0008006" key="11">
    <source>
        <dbReference type="Google" id="ProtNLM"/>
    </source>
</evidence>
<feature type="transmembrane region" description="Helical" evidence="8">
    <location>
        <begin position="372"/>
        <end position="398"/>
    </location>
</feature>
<dbReference type="PANTHER" id="PTHR11629:SF63">
    <property type="entry name" value="V-TYPE PROTON ATPASE SUBUNIT A"/>
    <property type="match status" value="1"/>
</dbReference>
<keyword evidence="7 8" id="KW-0472">Membrane</keyword>
<accession>A0AA87TFG3</accession>
<evidence type="ECO:0000256" key="8">
    <source>
        <dbReference type="SAM" id="Phobius"/>
    </source>
</evidence>
<organism evidence="9 10">
    <name type="scientific">Treponema medium ATCC 700293</name>
    <dbReference type="NCBI Taxonomy" id="1125700"/>
    <lineage>
        <taxon>Bacteria</taxon>
        <taxon>Pseudomonadati</taxon>
        <taxon>Spirochaetota</taxon>
        <taxon>Spirochaetia</taxon>
        <taxon>Spirochaetales</taxon>
        <taxon>Treponemataceae</taxon>
        <taxon>Treponema</taxon>
    </lineage>
</organism>
<dbReference type="EMBL" id="ATFE01000003">
    <property type="protein sequence ID" value="EPF29525.1"/>
    <property type="molecule type" value="Genomic_DNA"/>
</dbReference>
<comment type="subcellular location">
    <subcellularLocation>
        <location evidence="1">Membrane</location>
        <topology evidence="1">Multi-pass membrane protein</topology>
    </subcellularLocation>
</comment>
<dbReference type="GO" id="GO:0007035">
    <property type="term" value="P:vacuolar acidification"/>
    <property type="evidence" value="ECO:0007669"/>
    <property type="project" value="TreeGrafter"/>
</dbReference>
<evidence type="ECO:0000256" key="3">
    <source>
        <dbReference type="ARBA" id="ARBA00022448"/>
    </source>
</evidence>
<dbReference type="RefSeq" id="WP_016522225.1">
    <property type="nucleotide sequence ID" value="NZ_KE332517.1"/>
</dbReference>
<comment type="caution">
    <text evidence="9">The sequence shown here is derived from an EMBL/GenBank/DDBJ whole genome shotgun (WGS) entry which is preliminary data.</text>
</comment>
<feature type="transmembrane region" description="Helical" evidence="8">
    <location>
        <begin position="419"/>
        <end position="440"/>
    </location>
</feature>
<feature type="transmembrane region" description="Helical" evidence="8">
    <location>
        <begin position="561"/>
        <end position="582"/>
    </location>
</feature>
<dbReference type="InterPro" id="IPR002490">
    <property type="entry name" value="V-ATPase_116kDa_su"/>
</dbReference>
<keyword evidence="6" id="KW-0406">Ion transport</keyword>
<dbReference type="Proteomes" id="UP000014634">
    <property type="component" value="Unassembled WGS sequence"/>
</dbReference>
<evidence type="ECO:0000313" key="10">
    <source>
        <dbReference type="Proteomes" id="UP000014634"/>
    </source>
</evidence>
<evidence type="ECO:0000256" key="2">
    <source>
        <dbReference type="ARBA" id="ARBA00009904"/>
    </source>
</evidence>
<reference evidence="9 10" key="1">
    <citation type="submission" date="2013-04" db="EMBL/GenBank/DDBJ databases">
        <title>The Genome Sequence of Treponema medium ATCC 700293.</title>
        <authorList>
            <consortium name="The Broad Institute Genomics Platform"/>
            <person name="Earl A."/>
            <person name="Ward D."/>
            <person name="Feldgarden M."/>
            <person name="Gevers D."/>
            <person name="Leonetti C."/>
            <person name="Blanton J.M."/>
            <person name="Dewhirst F.E."/>
            <person name="Izard J."/>
            <person name="Walker B."/>
            <person name="Young S."/>
            <person name="Zeng Q."/>
            <person name="Gargeya S."/>
            <person name="Fitzgerald M."/>
            <person name="Haas B."/>
            <person name="Abouelleil A."/>
            <person name="Allen A.W."/>
            <person name="Alvarado L."/>
            <person name="Arachchi H.M."/>
            <person name="Berlin A.M."/>
            <person name="Chapman S.B."/>
            <person name="Gainer-Dewar J."/>
            <person name="Goldberg J."/>
            <person name="Griggs A."/>
            <person name="Gujja S."/>
            <person name="Hansen M."/>
            <person name="Howarth C."/>
            <person name="Imamovic A."/>
            <person name="Ireland A."/>
            <person name="Larimer J."/>
            <person name="McCowan C."/>
            <person name="Murphy C."/>
            <person name="Pearson M."/>
            <person name="Poon T.W."/>
            <person name="Priest M."/>
            <person name="Roberts A."/>
            <person name="Saif S."/>
            <person name="Shea T."/>
            <person name="Sisk P."/>
            <person name="Sykes S."/>
            <person name="Wortman J."/>
            <person name="Nusbaum C."/>
            <person name="Birren B."/>
        </authorList>
    </citation>
    <scope>NUCLEOTIDE SEQUENCE [LARGE SCALE GENOMIC DNA]</scope>
    <source>
        <strain evidence="9 10">ATCC 700293</strain>
    </source>
</reference>
<evidence type="ECO:0000256" key="1">
    <source>
        <dbReference type="ARBA" id="ARBA00004141"/>
    </source>
</evidence>
<comment type="similarity">
    <text evidence="2">Belongs to the V-ATPase 116 kDa subunit family.</text>
</comment>
<dbReference type="GO" id="GO:0051117">
    <property type="term" value="F:ATPase binding"/>
    <property type="evidence" value="ECO:0007669"/>
    <property type="project" value="TreeGrafter"/>
</dbReference>
<dbReference type="PANTHER" id="PTHR11629">
    <property type="entry name" value="VACUOLAR PROTON ATPASES"/>
    <property type="match status" value="1"/>
</dbReference>
<evidence type="ECO:0000256" key="7">
    <source>
        <dbReference type="ARBA" id="ARBA00023136"/>
    </source>
</evidence>
<keyword evidence="4 8" id="KW-0812">Transmembrane</keyword>
<keyword evidence="3" id="KW-0813">Transport</keyword>
<protein>
    <recommendedName>
        <fullName evidence="11">V-type ATP synthase subunit I</fullName>
    </recommendedName>
</protein>
<evidence type="ECO:0000256" key="4">
    <source>
        <dbReference type="ARBA" id="ARBA00022692"/>
    </source>
</evidence>
<sequence length="663" mass="71934">MILPMKKLTLLVLDSQKKAALKTLRNFGAVHIEKENASSDTLTELQNTYTRVQQAEALITESQPKKAEKAQTETLTLSRNDLLQAVDEILDLKDQESNTRAAINKLTGDIEAYNGWGDFEPKDIHSFEENGIYLTMGELPEKSYTALPETIKTVRLAGGKKTVRFAIVSETADVPADLPSDFSPLILPDMRLSAMHTERERLQKQLPSFKAKIGARTELLAPLKAEAKKLAKEIEFESVRAGMEVIPLEEDTAAAGSSVTVNASDVGNTAAAVSGNAATAAVGAGNAANGTAGNAEKEPIRLARLSGYILAEKQADFAGLAKANGWAFISDDPAEEDAVPTAMRHNRFVQLLTPLTDFLGTVPGYREPDISLWFLLFFGIFFAMIFGDAGYGGILVILSLIGIVKAKAKEQPVPLAMQMFLYLGVLTVIWGTATCNWFGISVEYIPAWMKNLSIPAISNVTEESIRNANLMQFCFTLGLIQLTIGHIISIVRNIRSPQILGHIGSIAMLCGMYVVVLSLVVSAERYQINQPVLIAVGGGFALNFIFSNYQTGIGQSIVDSLKNIITMFLGVVNVFADIMSYIRLWAVGLAGSAISATVNQMAGPALGSFLIFLGVLLLFFGHGLNYIMNVLSVIVHGVRLNTLEFSNHVGLTWAGFKYEPFAE</sequence>